<proteinExistence type="predicted"/>
<sequence>MQGEVWIGVDPYFYKERLHRMPGMPDLFVDWRVARIQVEITPWIESALGGRTLRTRDRTREAWIDRTATDAWNDDSGGADYLLSLSR</sequence>
<dbReference type="Proteomes" id="UP000235777">
    <property type="component" value="Unassembled WGS sequence"/>
</dbReference>
<protein>
    <submittedName>
        <fullName evidence="1">Uncharacterized protein</fullName>
    </submittedName>
</protein>
<evidence type="ECO:0000313" key="1">
    <source>
        <dbReference type="EMBL" id="PMS38051.1"/>
    </source>
</evidence>
<evidence type="ECO:0000313" key="2">
    <source>
        <dbReference type="Proteomes" id="UP000235777"/>
    </source>
</evidence>
<accession>A0A2N7X8V7</accession>
<comment type="caution">
    <text evidence="1">The sequence shown here is derived from an EMBL/GenBank/DDBJ whole genome shotgun (WGS) entry which is preliminary data.</text>
</comment>
<organism evidence="1 2">
    <name type="scientific">Trinickia symbiotica</name>
    <dbReference type="NCBI Taxonomy" id="863227"/>
    <lineage>
        <taxon>Bacteria</taxon>
        <taxon>Pseudomonadati</taxon>
        <taxon>Pseudomonadota</taxon>
        <taxon>Betaproteobacteria</taxon>
        <taxon>Burkholderiales</taxon>
        <taxon>Burkholderiaceae</taxon>
        <taxon>Trinickia</taxon>
    </lineage>
</organism>
<reference evidence="1 2" key="1">
    <citation type="submission" date="2018-01" db="EMBL/GenBank/DDBJ databases">
        <title>Whole genome analyses suggest that Burkholderia sensu lato contains two further novel genera in the rhizoxinica-symbiotica group Mycetohabitans gen. nov., and Trinickia gen. nov.: implications for the evolution of diazotrophy and nodulation in the Burkholderiaceae.</title>
        <authorList>
            <person name="Estrada-de los Santos P."/>
            <person name="Palmer M."/>
            <person name="Chavez-Ramirez B."/>
            <person name="Beukes C."/>
            <person name="Steenkamp E.T."/>
            <person name="Hirsch A.M."/>
            <person name="Manyaka P."/>
            <person name="Maluk M."/>
            <person name="Lafos M."/>
            <person name="Crook M."/>
            <person name="Gross E."/>
            <person name="Simon M.F."/>
            <person name="Bueno dos Reis Junior F."/>
            <person name="Poole P.S."/>
            <person name="Venter S.N."/>
            <person name="James E.K."/>
        </authorList>
    </citation>
    <scope>NUCLEOTIDE SEQUENCE [LARGE SCALE GENOMIC DNA]</scope>
    <source>
        <strain evidence="1 2">JPY 581</strain>
    </source>
</reference>
<gene>
    <name evidence="1" type="ORF">C0Z20_04410</name>
</gene>
<name>A0A2N7X8V7_9BURK</name>
<dbReference type="EMBL" id="PNYC01000002">
    <property type="protein sequence ID" value="PMS38051.1"/>
    <property type="molecule type" value="Genomic_DNA"/>
</dbReference>
<keyword evidence="2" id="KW-1185">Reference proteome</keyword>
<dbReference type="AlphaFoldDB" id="A0A2N7X8V7"/>